<keyword evidence="8" id="KW-0406">Ion transport</keyword>
<keyword evidence="2" id="KW-0813">Transport</keyword>
<dbReference type="InterPro" id="IPR003148">
    <property type="entry name" value="RCK_N"/>
</dbReference>
<feature type="transmembrane region" description="Helical" evidence="12">
    <location>
        <begin position="73"/>
        <end position="95"/>
    </location>
</feature>
<keyword evidence="15" id="KW-1185">Reference proteome</keyword>
<keyword evidence="10" id="KW-0407">Ion channel</keyword>
<keyword evidence="6" id="KW-0630">Potassium</keyword>
<dbReference type="PANTHER" id="PTHR10027:SF10">
    <property type="entry name" value="SLOWPOKE 2, ISOFORM D"/>
    <property type="match status" value="1"/>
</dbReference>
<evidence type="ECO:0000259" key="13">
    <source>
        <dbReference type="PROSITE" id="PS51201"/>
    </source>
</evidence>
<reference evidence="14 15" key="1">
    <citation type="submission" date="2021-04" db="EMBL/GenBank/DDBJ databases">
        <title>Metabacillus sp. strain KIGAM252 whole genome sequence.</title>
        <authorList>
            <person name="Seo M.-J."/>
            <person name="Cho E.-S."/>
            <person name="Hwang C.Y."/>
            <person name="Yoon D.J."/>
        </authorList>
    </citation>
    <scope>NUCLEOTIDE SEQUENCE [LARGE SCALE GENOMIC DNA]</scope>
    <source>
        <strain evidence="14 15">KIGAM252</strain>
    </source>
</reference>
<comment type="subcellular location">
    <subcellularLocation>
        <location evidence="1">Cell membrane</location>
        <topology evidence="1">Multi-pass membrane protein</topology>
    </subcellularLocation>
</comment>
<evidence type="ECO:0000256" key="11">
    <source>
        <dbReference type="ARBA" id="ARBA00034430"/>
    </source>
</evidence>
<dbReference type="InterPro" id="IPR013099">
    <property type="entry name" value="K_chnl_dom"/>
</dbReference>
<dbReference type="RefSeq" id="WP_211556502.1">
    <property type="nucleotide sequence ID" value="NZ_JAGVRK010000001.1"/>
</dbReference>
<dbReference type="InterPro" id="IPR036291">
    <property type="entry name" value="NAD(P)-bd_dom_sf"/>
</dbReference>
<evidence type="ECO:0000256" key="6">
    <source>
        <dbReference type="ARBA" id="ARBA00022958"/>
    </source>
</evidence>
<evidence type="ECO:0000256" key="1">
    <source>
        <dbReference type="ARBA" id="ARBA00004651"/>
    </source>
</evidence>
<name>A0ABS5LAT4_9BACI</name>
<comment type="caution">
    <text evidence="14">The sequence shown here is derived from an EMBL/GenBank/DDBJ whole genome shotgun (WGS) entry which is preliminary data.</text>
</comment>
<dbReference type="Proteomes" id="UP000682403">
    <property type="component" value="Unassembled WGS sequence"/>
</dbReference>
<keyword evidence="5" id="KW-0631">Potassium channel</keyword>
<keyword evidence="3" id="KW-0633">Potassium transport</keyword>
<evidence type="ECO:0000256" key="7">
    <source>
        <dbReference type="ARBA" id="ARBA00022989"/>
    </source>
</evidence>
<keyword evidence="9 12" id="KW-0472">Membrane</keyword>
<feature type="domain" description="RCK N-terminal" evidence="13">
    <location>
        <begin position="115"/>
        <end position="244"/>
    </location>
</feature>
<evidence type="ECO:0000256" key="4">
    <source>
        <dbReference type="ARBA" id="ARBA00022692"/>
    </source>
</evidence>
<proteinExistence type="predicted"/>
<sequence length="343" mass="39019">MYLFRKFYLKAIKIKFITLMTATLLFLFLNAWIIKGLEPETFESYLHAIWWLMTTMTTVGYGDVSPVTPAGRLWTMLVIYPFGIGIFGIVIGMIVDSFSKHKQMKEEGKLMYKGQNHYVIIGWTLKSKEAVKELLFEEPDTDLVLIDELEKSPVTHERFHFISGSATDSAILDQAGISRSKAVLIFAPAHIEDMDLADGRTLLIASSIEEYDTGTEKNIYTIAEILNKQHVKMFKHANIDEFVLSQHSASHLMAKSARHHGTSTVFDKLLNNGNRDAELREIRSLPEWKTYRDAFDHLREKNVLLLSDQEDMNVLQKLGEPLAPGTKLYVVCDEESLGWIGGN</sequence>
<evidence type="ECO:0000313" key="15">
    <source>
        <dbReference type="Proteomes" id="UP000682403"/>
    </source>
</evidence>
<keyword evidence="4 12" id="KW-0812">Transmembrane</keyword>
<dbReference type="SUPFAM" id="SSF81324">
    <property type="entry name" value="Voltage-gated potassium channels"/>
    <property type="match status" value="1"/>
</dbReference>
<feature type="transmembrane region" description="Helical" evidence="12">
    <location>
        <begin position="12"/>
        <end position="34"/>
    </location>
</feature>
<dbReference type="Pfam" id="PF07885">
    <property type="entry name" value="Ion_trans_2"/>
    <property type="match status" value="1"/>
</dbReference>
<evidence type="ECO:0000256" key="9">
    <source>
        <dbReference type="ARBA" id="ARBA00023136"/>
    </source>
</evidence>
<evidence type="ECO:0000313" key="14">
    <source>
        <dbReference type="EMBL" id="MBS2967840.1"/>
    </source>
</evidence>
<dbReference type="InterPro" id="IPR047871">
    <property type="entry name" value="K_chnl_Slo-like"/>
</dbReference>
<evidence type="ECO:0000256" key="5">
    <source>
        <dbReference type="ARBA" id="ARBA00022826"/>
    </source>
</evidence>
<dbReference type="EMBL" id="JAGVRK010000001">
    <property type="protein sequence ID" value="MBS2967840.1"/>
    <property type="molecule type" value="Genomic_DNA"/>
</dbReference>
<comment type="catalytic activity">
    <reaction evidence="11">
        <text>K(+)(in) = K(+)(out)</text>
        <dbReference type="Rhea" id="RHEA:29463"/>
        <dbReference type="ChEBI" id="CHEBI:29103"/>
    </reaction>
</comment>
<evidence type="ECO:0000256" key="10">
    <source>
        <dbReference type="ARBA" id="ARBA00023303"/>
    </source>
</evidence>
<keyword evidence="7 12" id="KW-1133">Transmembrane helix</keyword>
<organism evidence="14 15">
    <name type="scientific">Metabacillus flavus</name>
    <dbReference type="NCBI Taxonomy" id="2823519"/>
    <lineage>
        <taxon>Bacteria</taxon>
        <taxon>Bacillati</taxon>
        <taxon>Bacillota</taxon>
        <taxon>Bacilli</taxon>
        <taxon>Bacillales</taxon>
        <taxon>Bacillaceae</taxon>
        <taxon>Metabacillus</taxon>
    </lineage>
</organism>
<dbReference type="Pfam" id="PF02254">
    <property type="entry name" value="TrkA_N"/>
    <property type="match status" value="1"/>
</dbReference>
<gene>
    <name evidence="14" type="ORF">J9317_03505</name>
</gene>
<dbReference type="Gene3D" id="1.10.287.70">
    <property type="match status" value="1"/>
</dbReference>
<accession>A0ABS5LAT4</accession>
<protein>
    <submittedName>
        <fullName evidence="14">Ion transporter</fullName>
    </submittedName>
</protein>
<evidence type="ECO:0000256" key="3">
    <source>
        <dbReference type="ARBA" id="ARBA00022538"/>
    </source>
</evidence>
<evidence type="ECO:0000256" key="8">
    <source>
        <dbReference type="ARBA" id="ARBA00023065"/>
    </source>
</evidence>
<evidence type="ECO:0000256" key="2">
    <source>
        <dbReference type="ARBA" id="ARBA00022448"/>
    </source>
</evidence>
<dbReference type="SUPFAM" id="SSF51735">
    <property type="entry name" value="NAD(P)-binding Rossmann-fold domains"/>
    <property type="match status" value="1"/>
</dbReference>
<dbReference type="PROSITE" id="PS51201">
    <property type="entry name" value="RCK_N"/>
    <property type="match status" value="1"/>
</dbReference>
<evidence type="ECO:0000256" key="12">
    <source>
        <dbReference type="SAM" id="Phobius"/>
    </source>
</evidence>
<dbReference type="Gene3D" id="3.40.50.720">
    <property type="entry name" value="NAD(P)-binding Rossmann-like Domain"/>
    <property type="match status" value="1"/>
</dbReference>
<dbReference type="PANTHER" id="PTHR10027">
    <property type="entry name" value="CALCIUM-ACTIVATED POTASSIUM CHANNEL ALPHA CHAIN"/>
    <property type="match status" value="1"/>
</dbReference>